<feature type="region of interest" description="Disordered" evidence="15">
    <location>
        <begin position="11"/>
        <end position="37"/>
    </location>
</feature>
<evidence type="ECO:0000256" key="12">
    <source>
        <dbReference type="ARBA" id="ARBA00023136"/>
    </source>
</evidence>
<keyword evidence="11" id="KW-0902">Two-component regulatory system</keyword>
<feature type="coiled-coil region" evidence="14">
    <location>
        <begin position="150"/>
        <end position="179"/>
    </location>
</feature>
<proteinExistence type="predicted"/>
<dbReference type="Gene3D" id="1.10.287.130">
    <property type="match status" value="1"/>
</dbReference>
<evidence type="ECO:0000256" key="4">
    <source>
        <dbReference type="ARBA" id="ARBA00022553"/>
    </source>
</evidence>
<keyword evidence="8" id="KW-0418">Kinase</keyword>
<dbReference type="EMBL" id="MWWZ01000004">
    <property type="protein sequence ID" value="OZG69119.1"/>
    <property type="molecule type" value="Genomic_DNA"/>
</dbReference>
<dbReference type="InterPro" id="IPR005467">
    <property type="entry name" value="His_kinase_dom"/>
</dbReference>
<dbReference type="PANTHER" id="PTHR45453">
    <property type="entry name" value="PHOSPHATE REGULON SENSOR PROTEIN PHOR"/>
    <property type="match status" value="1"/>
</dbReference>
<gene>
    <name evidence="18" type="ORF">BEUL_0525</name>
</gene>
<keyword evidence="12 16" id="KW-0472">Membrane</keyword>
<dbReference type="Proteomes" id="UP000216057">
    <property type="component" value="Unassembled WGS sequence"/>
</dbReference>
<evidence type="ECO:0000256" key="15">
    <source>
        <dbReference type="SAM" id="MobiDB-lite"/>
    </source>
</evidence>
<dbReference type="SUPFAM" id="SSF55874">
    <property type="entry name" value="ATPase domain of HSP90 chaperone/DNA topoisomerase II/histidine kinase"/>
    <property type="match status" value="1"/>
</dbReference>
<keyword evidence="7" id="KW-0547">Nucleotide-binding</keyword>
<evidence type="ECO:0000256" key="2">
    <source>
        <dbReference type="ARBA" id="ARBA00004236"/>
    </source>
</evidence>
<dbReference type="PANTHER" id="PTHR45453:SF1">
    <property type="entry name" value="PHOSPHATE REGULON SENSOR PROTEIN PHOR"/>
    <property type="match status" value="1"/>
</dbReference>
<evidence type="ECO:0000259" key="17">
    <source>
        <dbReference type="PROSITE" id="PS50109"/>
    </source>
</evidence>
<reference evidence="18 19" key="1">
    <citation type="journal article" date="2017" name="BMC Genomics">
        <title>Comparative genomic and phylogenomic analyses of the Bifidobacteriaceae family.</title>
        <authorList>
            <person name="Lugli G.A."/>
            <person name="Milani C."/>
            <person name="Turroni F."/>
            <person name="Duranti S."/>
            <person name="Mancabelli L."/>
            <person name="Mangifesta M."/>
            <person name="Ferrario C."/>
            <person name="Modesto M."/>
            <person name="Mattarelli P."/>
            <person name="Jiri K."/>
            <person name="van Sinderen D."/>
            <person name="Ventura M."/>
        </authorList>
    </citation>
    <scope>NUCLEOTIDE SEQUENCE [LARGE SCALE GENOMIC DNA]</scope>
    <source>
        <strain evidence="18 19">DSM 100216</strain>
    </source>
</reference>
<keyword evidence="10 16" id="KW-1133">Transmembrane helix</keyword>
<dbReference type="InterPro" id="IPR036890">
    <property type="entry name" value="HATPase_C_sf"/>
</dbReference>
<comment type="catalytic activity">
    <reaction evidence="1">
        <text>ATP + protein L-histidine = ADP + protein N-phospho-L-histidine.</text>
        <dbReference type="EC" id="2.7.13.3"/>
    </reaction>
</comment>
<dbReference type="GO" id="GO:0005524">
    <property type="term" value="F:ATP binding"/>
    <property type="evidence" value="ECO:0007669"/>
    <property type="project" value="UniProtKB-KW"/>
</dbReference>
<dbReference type="GO" id="GO:0005886">
    <property type="term" value="C:plasma membrane"/>
    <property type="evidence" value="ECO:0007669"/>
    <property type="project" value="UniProtKB-SubCell"/>
</dbReference>
<feature type="transmembrane region" description="Helical" evidence="16">
    <location>
        <begin position="99"/>
        <end position="117"/>
    </location>
</feature>
<keyword evidence="9" id="KW-0067">ATP-binding</keyword>
<feature type="domain" description="Histidine kinase" evidence="17">
    <location>
        <begin position="184"/>
        <end position="402"/>
    </location>
</feature>
<dbReference type="InterPro" id="IPR050351">
    <property type="entry name" value="BphY/WalK/GraS-like"/>
</dbReference>
<evidence type="ECO:0000256" key="6">
    <source>
        <dbReference type="ARBA" id="ARBA00022692"/>
    </source>
</evidence>
<evidence type="ECO:0000313" key="19">
    <source>
        <dbReference type="Proteomes" id="UP000216057"/>
    </source>
</evidence>
<evidence type="ECO:0000256" key="13">
    <source>
        <dbReference type="ARBA" id="ARBA00039401"/>
    </source>
</evidence>
<evidence type="ECO:0000256" key="16">
    <source>
        <dbReference type="SAM" id="Phobius"/>
    </source>
</evidence>
<dbReference type="GO" id="GO:0000155">
    <property type="term" value="F:phosphorelay sensor kinase activity"/>
    <property type="evidence" value="ECO:0007669"/>
    <property type="project" value="InterPro"/>
</dbReference>
<comment type="caution">
    <text evidence="18">The sequence shown here is derived from an EMBL/GenBank/DDBJ whole genome shotgun (WGS) entry which is preliminary data.</text>
</comment>
<dbReference type="InterPro" id="IPR004358">
    <property type="entry name" value="Sig_transdc_His_kin-like_C"/>
</dbReference>
<protein>
    <recommendedName>
        <fullName evidence="13">Sensor-like histidine kinase SenX3</fullName>
        <ecNumber evidence="3">2.7.13.3</ecNumber>
    </recommendedName>
</protein>
<dbReference type="Pfam" id="PF02518">
    <property type="entry name" value="HATPase_c"/>
    <property type="match status" value="1"/>
</dbReference>
<sequence>MLVGYDVRPYPPSTGGGAARPSRMDGTSQDDRPGHQEGTRLAQGMLLRVAVMLAVAVAAVGFFALTWDSDTLYNVLVLSLGMSDEQALGLLALMRNNSLPLLIAVAALVLFVGYHASLKPYCVRYFSALSHGIDALTDSGRTDIALPAKMAQTEAKLNQVKHELERRDMEARLAEQRKNDLVMYLAHDIRTPLTSVIGYLSLLDEVPDMPDAQRRKYIGIALRKAQRLDTLTDEFFDITRYNMQTIALDRQRLDLTTLLMQLSEEFHPQLEEHGNTVRLDLPQRLEVDADAQKLARVFNNLLRNAISYGTRGTDIAIQAWDDPDQGMACVSVSSVGRTISPDKLTRIFDKFYRLDDSRGSSSGGSGLGLAIAKQIVELHGGAIGASSVDGTTTFVVSLPTGVARQADPIASVRPPSGFETHTK</sequence>
<evidence type="ECO:0000256" key="7">
    <source>
        <dbReference type="ARBA" id="ARBA00022741"/>
    </source>
</evidence>
<keyword evidence="5" id="KW-0808">Transferase</keyword>
<evidence type="ECO:0000256" key="14">
    <source>
        <dbReference type="SAM" id="Coils"/>
    </source>
</evidence>
<dbReference type="InterPro" id="IPR003661">
    <property type="entry name" value="HisK_dim/P_dom"/>
</dbReference>
<evidence type="ECO:0000256" key="8">
    <source>
        <dbReference type="ARBA" id="ARBA00022777"/>
    </source>
</evidence>
<dbReference type="GO" id="GO:0016036">
    <property type="term" value="P:cellular response to phosphate starvation"/>
    <property type="evidence" value="ECO:0007669"/>
    <property type="project" value="TreeGrafter"/>
</dbReference>
<feature type="transmembrane region" description="Helical" evidence="16">
    <location>
        <begin position="45"/>
        <end position="65"/>
    </location>
</feature>
<evidence type="ECO:0000313" key="18">
    <source>
        <dbReference type="EMBL" id="OZG69119.1"/>
    </source>
</evidence>
<dbReference type="InterPro" id="IPR036097">
    <property type="entry name" value="HisK_dim/P_sf"/>
</dbReference>
<name>A0A261GCF0_9BIFI</name>
<dbReference type="Pfam" id="PF00512">
    <property type="entry name" value="HisKA"/>
    <property type="match status" value="1"/>
</dbReference>
<dbReference type="FunFam" id="3.30.565.10:FF:000013">
    <property type="entry name" value="Two-component sensor histidine kinase"/>
    <property type="match status" value="1"/>
</dbReference>
<evidence type="ECO:0000256" key="1">
    <source>
        <dbReference type="ARBA" id="ARBA00000085"/>
    </source>
</evidence>
<dbReference type="CDD" id="cd00075">
    <property type="entry name" value="HATPase"/>
    <property type="match status" value="1"/>
</dbReference>
<evidence type="ECO:0000256" key="9">
    <source>
        <dbReference type="ARBA" id="ARBA00022840"/>
    </source>
</evidence>
<dbReference type="AlphaFoldDB" id="A0A261GCF0"/>
<dbReference type="PROSITE" id="PS50109">
    <property type="entry name" value="HIS_KIN"/>
    <property type="match status" value="1"/>
</dbReference>
<evidence type="ECO:0000256" key="10">
    <source>
        <dbReference type="ARBA" id="ARBA00022989"/>
    </source>
</evidence>
<evidence type="ECO:0000256" key="11">
    <source>
        <dbReference type="ARBA" id="ARBA00023012"/>
    </source>
</evidence>
<evidence type="ECO:0000256" key="5">
    <source>
        <dbReference type="ARBA" id="ARBA00022679"/>
    </source>
</evidence>
<accession>A0A261GCF0</accession>
<dbReference type="SUPFAM" id="SSF47384">
    <property type="entry name" value="Homodimeric domain of signal transducing histidine kinase"/>
    <property type="match status" value="1"/>
</dbReference>
<keyword evidence="6 16" id="KW-0812">Transmembrane</keyword>
<dbReference type="InterPro" id="IPR003594">
    <property type="entry name" value="HATPase_dom"/>
</dbReference>
<dbReference type="CDD" id="cd00082">
    <property type="entry name" value="HisKA"/>
    <property type="match status" value="1"/>
</dbReference>
<dbReference type="PRINTS" id="PR00344">
    <property type="entry name" value="BCTRLSENSOR"/>
</dbReference>
<keyword evidence="14" id="KW-0175">Coiled coil</keyword>
<keyword evidence="4" id="KW-0597">Phosphoprotein</keyword>
<dbReference type="GO" id="GO:0004721">
    <property type="term" value="F:phosphoprotein phosphatase activity"/>
    <property type="evidence" value="ECO:0007669"/>
    <property type="project" value="TreeGrafter"/>
</dbReference>
<dbReference type="Gene3D" id="3.30.565.10">
    <property type="entry name" value="Histidine kinase-like ATPase, C-terminal domain"/>
    <property type="match status" value="1"/>
</dbReference>
<evidence type="ECO:0000256" key="3">
    <source>
        <dbReference type="ARBA" id="ARBA00012438"/>
    </source>
</evidence>
<dbReference type="EC" id="2.7.13.3" evidence="3"/>
<dbReference type="SMART" id="SM00388">
    <property type="entry name" value="HisKA"/>
    <property type="match status" value="1"/>
</dbReference>
<organism evidence="18 19">
    <name type="scientific">Bifidobacterium eulemuris</name>
    <dbReference type="NCBI Taxonomy" id="1765219"/>
    <lineage>
        <taxon>Bacteria</taxon>
        <taxon>Bacillati</taxon>
        <taxon>Actinomycetota</taxon>
        <taxon>Actinomycetes</taxon>
        <taxon>Bifidobacteriales</taxon>
        <taxon>Bifidobacteriaceae</taxon>
        <taxon>Bifidobacterium</taxon>
    </lineage>
</organism>
<comment type="subcellular location">
    <subcellularLocation>
        <location evidence="2">Cell membrane</location>
    </subcellularLocation>
</comment>
<dbReference type="SMART" id="SM00387">
    <property type="entry name" value="HATPase_c"/>
    <property type="match status" value="1"/>
</dbReference>